<accession>A0A1H0KIT3</accession>
<dbReference type="InterPro" id="IPR036890">
    <property type="entry name" value="HATPase_C_sf"/>
</dbReference>
<keyword evidence="5" id="KW-0547">Nucleotide-binding</keyword>
<dbReference type="GO" id="GO:0016020">
    <property type="term" value="C:membrane"/>
    <property type="evidence" value="ECO:0007669"/>
    <property type="project" value="InterPro"/>
</dbReference>
<dbReference type="EC" id="2.7.13.3" evidence="2"/>
<dbReference type="SUPFAM" id="SSF55785">
    <property type="entry name" value="PYP-like sensor domain (PAS domain)"/>
    <property type="match status" value="1"/>
</dbReference>
<dbReference type="Gene3D" id="1.20.5.1930">
    <property type="match status" value="1"/>
</dbReference>
<keyword evidence="3" id="KW-0597">Phosphoprotein</keyword>
<gene>
    <name evidence="11" type="ORF">SAMN04515671_1318</name>
</gene>
<evidence type="ECO:0000256" key="8">
    <source>
        <dbReference type="ARBA" id="ARBA00023012"/>
    </source>
</evidence>
<evidence type="ECO:0000256" key="2">
    <source>
        <dbReference type="ARBA" id="ARBA00012438"/>
    </source>
</evidence>
<evidence type="ECO:0000256" key="5">
    <source>
        <dbReference type="ARBA" id="ARBA00022741"/>
    </source>
</evidence>
<dbReference type="Pfam" id="PF02518">
    <property type="entry name" value="HATPase_c"/>
    <property type="match status" value="1"/>
</dbReference>
<dbReference type="Pfam" id="PF07730">
    <property type="entry name" value="HisKA_3"/>
    <property type="match status" value="1"/>
</dbReference>
<keyword evidence="8" id="KW-0902">Two-component regulatory system</keyword>
<dbReference type="PANTHER" id="PTHR24421:SF10">
    <property type="entry name" value="NITRATE_NITRITE SENSOR PROTEIN NARQ"/>
    <property type="match status" value="1"/>
</dbReference>
<evidence type="ECO:0000259" key="9">
    <source>
        <dbReference type="PROSITE" id="PS50112"/>
    </source>
</evidence>
<dbReference type="EMBL" id="LT629710">
    <property type="protein sequence ID" value="SDO55632.1"/>
    <property type="molecule type" value="Genomic_DNA"/>
</dbReference>
<keyword evidence="6" id="KW-0418">Kinase</keyword>
<dbReference type="AlphaFoldDB" id="A0A1H0KIT3"/>
<evidence type="ECO:0000259" key="10">
    <source>
        <dbReference type="PROSITE" id="PS50113"/>
    </source>
</evidence>
<dbReference type="InterPro" id="IPR003594">
    <property type="entry name" value="HATPase_dom"/>
</dbReference>
<dbReference type="Proteomes" id="UP000198741">
    <property type="component" value="Chromosome I"/>
</dbReference>
<keyword evidence="4" id="KW-0808">Transferase</keyword>
<dbReference type="Gene3D" id="3.30.565.10">
    <property type="entry name" value="Histidine kinase-like ATPase, C-terminal domain"/>
    <property type="match status" value="1"/>
</dbReference>
<evidence type="ECO:0000256" key="6">
    <source>
        <dbReference type="ARBA" id="ARBA00022777"/>
    </source>
</evidence>
<dbReference type="PROSITE" id="PS50112">
    <property type="entry name" value="PAS"/>
    <property type="match status" value="1"/>
</dbReference>
<evidence type="ECO:0000256" key="4">
    <source>
        <dbReference type="ARBA" id="ARBA00022679"/>
    </source>
</evidence>
<dbReference type="InterPro" id="IPR000014">
    <property type="entry name" value="PAS"/>
</dbReference>
<dbReference type="GO" id="GO:0005524">
    <property type="term" value="F:ATP binding"/>
    <property type="evidence" value="ECO:0007669"/>
    <property type="project" value="UniProtKB-KW"/>
</dbReference>
<dbReference type="InterPro" id="IPR013767">
    <property type="entry name" value="PAS_fold"/>
</dbReference>
<evidence type="ECO:0000256" key="1">
    <source>
        <dbReference type="ARBA" id="ARBA00000085"/>
    </source>
</evidence>
<dbReference type="PROSITE" id="PS50113">
    <property type="entry name" value="PAC"/>
    <property type="match status" value="1"/>
</dbReference>
<keyword evidence="7" id="KW-0067">ATP-binding</keyword>
<dbReference type="Pfam" id="PF00989">
    <property type="entry name" value="PAS"/>
    <property type="match status" value="1"/>
</dbReference>
<protein>
    <recommendedName>
        <fullName evidence="2">histidine kinase</fullName>
        <ecNumber evidence="2">2.7.13.3</ecNumber>
    </recommendedName>
</protein>
<proteinExistence type="predicted"/>
<dbReference type="SUPFAM" id="SSF55874">
    <property type="entry name" value="ATPase domain of HSP90 chaperone/DNA topoisomerase II/histidine kinase"/>
    <property type="match status" value="1"/>
</dbReference>
<dbReference type="GO" id="GO:0000155">
    <property type="term" value="F:phosphorelay sensor kinase activity"/>
    <property type="evidence" value="ECO:0007669"/>
    <property type="project" value="InterPro"/>
</dbReference>
<name>A0A1H0KIT3_9ACTN</name>
<evidence type="ECO:0000256" key="7">
    <source>
        <dbReference type="ARBA" id="ARBA00022840"/>
    </source>
</evidence>
<dbReference type="InterPro" id="IPR035965">
    <property type="entry name" value="PAS-like_dom_sf"/>
</dbReference>
<dbReference type="PANTHER" id="PTHR24421">
    <property type="entry name" value="NITRATE/NITRITE SENSOR PROTEIN NARX-RELATED"/>
    <property type="match status" value="1"/>
</dbReference>
<dbReference type="GO" id="GO:0006355">
    <property type="term" value="P:regulation of DNA-templated transcription"/>
    <property type="evidence" value="ECO:0007669"/>
    <property type="project" value="InterPro"/>
</dbReference>
<dbReference type="NCBIfam" id="TIGR00229">
    <property type="entry name" value="sensory_box"/>
    <property type="match status" value="1"/>
</dbReference>
<comment type="catalytic activity">
    <reaction evidence="1">
        <text>ATP + protein L-histidine = ADP + protein N-phospho-L-histidine.</text>
        <dbReference type="EC" id="2.7.13.3"/>
    </reaction>
</comment>
<dbReference type="InterPro" id="IPR000700">
    <property type="entry name" value="PAS-assoc_C"/>
</dbReference>
<dbReference type="CDD" id="cd00130">
    <property type="entry name" value="PAS"/>
    <property type="match status" value="1"/>
</dbReference>
<dbReference type="GO" id="GO:0046983">
    <property type="term" value="F:protein dimerization activity"/>
    <property type="evidence" value="ECO:0007669"/>
    <property type="project" value="InterPro"/>
</dbReference>
<dbReference type="InterPro" id="IPR011712">
    <property type="entry name" value="Sig_transdc_His_kin_sub3_dim/P"/>
</dbReference>
<keyword evidence="12" id="KW-1185">Reference proteome</keyword>
<evidence type="ECO:0000313" key="12">
    <source>
        <dbReference type="Proteomes" id="UP000198741"/>
    </source>
</evidence>
<reference evidence="11 12" key="1">
    <citation type="submission" date="2016-10" db="EMBL/GenBank/DDBJ databases">
        <authorList>
            <person name="de Groot N.N."/>
        </authorList>
    </citation>
    <scope>NUCLEOTIDE SEQUENCE [LARGE SCALE GENOMIC DNA]</scope>
    <source>
        <strain evidence="12">P4-7,KCTC 19426,CECT 7604</strain>
    </source>
</reference>
<evidence type="ECO:0000256" key="3">
    <source>
        <dbReference type="ARBA" id="ARBA00022553"/>
    </source>
</evidence>
<dbReference type="InterPro" id="IPR050482">
    <property type="entry name" value="Sensor_HK_TwoCompSys"/>
</dbReference>
<feature type="domain" description="PAC" evidence="10">
    <location>
        <begin position="67"/>
        <end position="117"/>
    </location>
</feature>
<dbReference type="STRING" id="1090615.SAMN04515671_1318"/>
<sequence length="318" mass="34105">MDAVITIDHHGRVLEWNMSAELIFGYGADEVLGRELAELIVPADTRQRHRAGLHRLAGGGMAAMLDRRVEVIAQRADGQTFPVELTITRVVSTAGVMYSGFLRDISDRRQLLADLRSSRRRLLSVSDEARRRVERDLHDGAQQQLVAVAIALGAARSTVESDPAATAQVLDTARDVLNSAISELRELAQGIHSPTLTERGLPAALQELARRSAIPVDVTVDLTDRLPVQAETTVYYFVAEALTNAAKHGATAGRVQVDLNAGTLRCVVSDDGPGGADPSRGSGLRGLGDRMSAVDGRLHVHSPDGEGTTLTATMPLVF</sequence>
<dbReference type="CDD" id="cd16917">
    <property type="entry name" value="HATPase_UhpB-NarQ-NarX-like"/>
    <property type="match status" value="1"/>
</dbReference>
<dbReference type="Gene3D" id="3.30.450.20">
    <property type="entry name" value="PAS domain"/>
    <property type="match status" value="1"/>
</dbReference>
<evidence type="ECO:0000313" key="11">
    <source>
        <dbReference type="EMBL" id="SDO55632.1"/>
    </source>
</evidence>
<organism evidence="11 12">
    <name type="scientific">Nakamurella panacisegetis</name>
    <dbReference type="NCBI Taxonomy" id="1090615"/>
    <lineage>
        <taxon>Bacteria</taxon>
        <taxon>Bacillati</taxon>
        <taxon>Actinomycetota</taxon>
        <taxon>Actinomycetes</taxon>
        <taxon>Nakamurellales</taxon>
        <taxon>Nakamurellaceae</taxon>
        <taxon>Nakamurella</taxon>
    </lineage>
</organism>
<feature type="domain" description="PAS" evidence="9">
    <location>
        <begin position="1"/>
        <end position="60"/>
    </location>
</feature>